<dbReference type="Proteomes" id="UP000823775">
    <property type="component" value="Unassembled WGS sequence"/>
</dbReference>
<evidence type="ECO:0000313" key="2">
    <source>
        <dbReference type="EMBL" id="MCD9643180.1"/>
    </source>
</evidence>
<dbReference type="EMBL" id="JACEIK010003804">
    <property type="protein sequence ID" value="MCD9643180.1"/>
    <property type="molecule type" value="Genomic_DNA"/>
</dbReference>
<accession>A0ABS8VAF8</accession>
<sequence>KEGPLDTPEGNQIHNYSAKDDTELTDHELTKYYHYDNDDHQDLAILKSIWHFNCNNG</sequence>
<keyword evidence="3" id="KW-1185">Reference proteome</keyword>
<comment type="caution">
    <text evidence="2">The sequence shown here is derived from an EMBL/GenBank/DDBJ whole genome shotgun (WGS) entry which is preliminary data.</text>
</comment>
<proteinExistence type="predicted"/>
<evidence type="ECO:0000313" key="3">
    <source>
        <dbReference type="Proteomes" id="UP000823775"/>
    </source>
</evidence>
<gene>
    <name evidence="2" type="ORF">HAX54_030400</name>
</gene>
<feature type="non-terminal residue" evidence="2">
    <location>
        <position position="1"/>
    </location>
</feature>
<organism evidence="2 3">
    <name type="scientific">Datura stramonium</name>
    <name type="common">Jimsonweed</name>
    <name type="synonym">Common thornapple</name>
    <dbReference type="NCBI Taxonomy" id="4076"/>
    <lineage>
        <taxon>Eukaryota</taxon>
        <taxon>Viridiplantae</taxon>
        <taxon>Streptophyta</taxon>
        <taxon>Embryophyta</taxon>
        <taxon>Tracheophyta</taxon>
        <taxon>Spermatophyta</taxon>
        <taxon>Magnoliopsida</taxon>
        <taxon>eudicotyledons</taxon>
        <taxon>Gunneridae</taxon>
        <taxon>Pentapetalae</taxon>
        <taxon>asterids</taxon>
        <taxon>lamiids</taxon>
        <taxon>Solanales</taxon>
        <taxon>Solanaceae</taxon>
        <taxon>Solanoideae</taxon>
        <taxon>Datureae</taxon>
        <taxon>Datura</taxon>
    </lineage>
</organism>
<feature type="region of interest" description="Disordered" evidence="1">
    <location>
        <begin position="1"/>
        <end position="21"/>
    </location>
</feature>
<protein>
    <submittedName>
        <fullName evidence="2">Uncharacterized protein</fullName>
    </submittedName>
</protein>
<reference evidence="2 3" key="1">
    <citation type="journal article" date="2021" name="BMC Genomics">
        <title>Datura genome reveals duplications of psychoactive alkaloid biosynthetic genes and high mutation rate following tissue culture.</title>
        <authorList>
            <person name="Rajewski A."/>
            <person name="Carter-House D."/>
            <person name="Stajich J."/>
            <person name="Litt A."/>
        </authorList>
    </citation>
    <scope>NUCLEOTIDE SEQUENCE [LARGE SCALE GENOMIC DNA]</scope>
    <source>
        <strain evidence="2">AR-01</strain>
    </source>
</reference>
<feature type="non-terminal residue" evidence="2">
    <location>
        <position position="57"/>
    </location>
</feature>
<name>A0ABS8VAF8_DATST</name>
<evidence type="ECO:0000256" key="1">
    <source>
        <dbReference type="SAM" id="MobiDB-lite"/>
    </source>
</evidence>